<dbReference type="GO" id="GO:0030041">
    <property type="term" value="P:actin filament polymerization"/>
    <property type="evidence" value="ECO:0007669"/>
    <property type="project" value="TreeGrafter"/>
</dbReference>
<organism evidence="3 4">
    <name type="scientific">Mycoemilia scoparia</name>
    <dbReference type="NCBI Taxonomy" id="417184"/>
    <lineage>
        <taxon>Eukaryota</taxon>
        <taxon>Fungi</taxon>
        <taxon>Fungi incertae sedis</taxon>
        <taxon>Zoopagomycota</taxon>
        <taxon>Kickxellomycotina</taxon>
        <taxon>Kickxellomycetes</taxon>
        <taxon>Kickxellales</taxon>
        <taxon>Kickxellaceae</taxon>
        <taxon>Mycoemilia</taxon>
    </lineage>
</organism>
<feature type="compositionally biased region" description="Basic and acidic residues" evidence="2">
    <location>
        <begin position="271"/>
        <end position="298"/>
    </location>
</feature>
<sequence length="656" mass="74197">MGDQGVSKNPSEDPQSNISQSKPTDTKEPEPNHRSYMMEELEEGEQPEDIDMDSKSVRRNREHGRMVRGGDRSSHYDSKGNDREFRSRSRDRRWEDRRYPSSSSNTYSVSRREHHNHHPSRYHENASRPRYERGYHSYHKSGHHSHPYHRDNHNRSGDYSRRDYRYPGAGGQRYGDEGSSRCMSPPYSKGRHSPSQGSFHYQRSRSRSRSFSPDYSYGGGPGRGRPPRQEYRGRRRYHDEGDYYYRRPSSRSPPPPLSTTPIAGEVTGSPRHWDDSAASRQHEVDMEIADRVSAEVRGPDSTTDGHQPPPPPPPPPTSSLPPPPPPPPSDQQEKDHPGSTAKTYSGDISEHADTSTPKRISNAASPESPSKLHSNKASRYDAGSMSVPRLHTPHGQYPPNHGYYTTSYHGSSNRQYSSSSRYGRYHRNSYYNDSDTPVLPHYESTPRRSSYNNSYHYRQLSGSGYEYSSPSAGMSRYGSRVSLYSNEGDNGKGYGDGDEMIGQGHFPPPPPPPMAIPKTTHLKLSTGIYHPILEKTEVYTELLTMDEEYKALEKRTKEMFDTEVSMLIKSQRLAFELGVADREVKKWEDQLELAQSQLENVERAIKEDKSIGTGVDSLGDEDEDDEDIGASGLGISGNSANAYQRTNMLSINESNN</sequence>
<feature type="compositionally biased region" description="Basic and acidic residues" evidence="2">
    <location>
        <begin position="24"/>
        <end position="37"/>
    </location>
</feature>
<evidence type="ECO:0000313" key="3">
    <source>
        <dbReference type="EMBL" id="KAJ1919063.1"/>
    </source>
</evidence>
<dbReference type="PANTHER" id="PTHR45691">
    <property type="entry name" value="PROTEIN DIAPHANOUS"/>
    <property type="match status" value="1"/>
</dbReference>
<feature type="compositionally biased region" description="Basic and acidic residues" evidence="2">
    <location>
        <begin position="227"/>
        <end position="245"/>
    </location>
</feature>
<dbReference type="GO" id="GO:0005884">
    <property type="term" value="C:actin filament"/>
    <property type="evidence" value="ECO:0007669"/>
    <property type="project" value="TreeGrafter"/>
</dbReference>
<feature type="coiled-coil region" evidence="1">
    <location>
        <begin position="577"/>
        <end position="611"/>
    </location>
</feature>
<feature type="region of interest" description="Disordered" evidence="2">
    <location>
        <begin position="612"/>
        <end position="639"/>
    </location>
</feature>
<feature type="compositionally biased region" description="Polar residues" evidence="2">
    <location>
        <begin position="354"/>
        <end position="377"/>
    </location>
</feature>
<dbReference type="Proteomes" id="UP001150538">
    <property type="component" value="Unassembled WGS sequence"/>
</dbReference>
<evidence type="ECO:0000313" key="4">
    <source>
        <dbReference type="Proteomes" id="UP001150538"/>
    </source>
</evidence>
<name>A0A9W8A665_9FUNG</name>
<protein>
    <submittedName>
        <fullName evidence="3">Uncharacterized protein</fullName>
    </submittedName>
</protein>
<feature type="compositionally biased region" description="Low complexity" evidence="2">
    <location>
        <begin position="100"/>
        <end position="109"/>
    </location>
</feature>
<feature type="compositionally biased region" description="Basic and acidic residues" evidence="2">
    <location>
        <begin position="148"/>
        <end position="165"/>
    </location>
</feature>
<dbReference type="InterPro" id="IPR051412">
    <property type="entry name" value="Formin_Homology_Diaphanous_sf"/>
</dbReference>
<feature type="compositionally biased region" description="Acidic residues" evidence="2">
    <location>
        <begin position="39"/>
        <end position="51"/>
    </location>
</feature>
<feature type="compositionally biased region" description="Pro residues" evidence="2">
    <location>
        <begin position="307"/>
        <end position="329"/>
    </location>
</feature>
<feature type="compositionally biased region" description="Low complexity" evidence="2">
    <location>
        <begin position="407"/>
        <end position="422"/>
    </location>
</feature>
<feature type="compositionally biased region" description="Basic and acidic residues" evidence="2">
    <location>
        <begin position="121"/>
        <end position="135"/>
    </location>
</feature>
<dbReference type="PANTHER" id="PTHR45691:SF6">
    <property type="entry name" value="PROTEIN DIAPHANOUS"/>
    <property type="match status" value="1"/>
</dbReference>
<evidence type="ECO:0000256" key="2">
    <source>
        <dbReference type="SAM" id="MobiDB-lite"/>
    </source>
</evidence>
<comment type="caution">
    <text evidence="3">The sequence shown here is derived from an EMBL/GenBank/DDBJ whole genome shotgun (WGS) entry which is preliminary data.</text>
</comment>
<evidence type="ECO:0000256" key="1">
    <source>
        <dbReference type="SAM" id="Coils"/>
    </source>
</evidence>
<gene>
    <name evidence="3" type="ORF">H4219_002217</name>
</gene>
<feature type="compositionally biased region" description="Polar residues" evidence="2">
    <location>
        <begin position="1"/>
        <end position="23"/>
    </location>
</feature>
<feature type="compositionally biased region" description="Acidic residues" evidence="2">
    <location>
        <begin position="618"/>
        <end position="628"/>
    </location>
</feature>
<feature type="region of interest" description="Disordered" evidence="2">
    <location>
        <begin position="1"/>
        <end position="453"/>
    </location>
</feature>
<keyword evidence="4" id="KW-1185">Reference proteome</keyword>
<dbReference type="AlphaFoldDB" id="A0A9W8A665"/>
<accession>A0A9W8A665</accession>
<feature type="compositionally biased region" description="Basic and acidic residues" evidence="2">
    <location>
        <begin position="63"/>
        <end position="99"/>
    </location>
</feature>
<proteinExistence type="predicted"/>
<reference evidence="3" key="1">
    <citation type="submission" date="2022-07" db="EMBL/GenBank/DDBJ databases">
        <title>Phylogenomic reconstructions and comparative analyses of Kickxellomycotina fungi.</title>
        <authorList>
            <person name="Reynolds N.K."/>
            <person name="Stajich J.E."/>
            <person name="Barry K."/>
            <person name="Grigoriev I.V."/>
            <person name="Crous P."/>
            <person name="Smith M.E."/>
        </authorList>
    </citation>
    <scope>NUCLEOTIDE SEQUENCE</scope>
    <source>
        <strain evidence="3">NBRC 100468</strain>
    </source>
</reference>
<keyword evidence="1" id="KW-0175">Coiled coil</keyword>
<dbReference type="EMBL" id="JANBPU010000033">
    <property type="protein sequence ID" value="KAJ1919063.1"/>
    <property type="molecule type" value="Genomic_DNA"/>
</dbReference>
<feature type="compositionally biased region" description="Basic residues" evidence="2">
    <location>
        <begin position="136"/>
        <end position="147"/>
    </location>
</feature>